<feature type="transmembrane region" description="Helical" evidence="11">
    <location>
        <begin position="163"/>
        <end position="186"/>
    </location>
</feature>
<feature type="transmembrane region" description="Helical" evidence="11">
    <location>
        <begin position="21"/>
        <end position="43"/>
    </location>
</feature>
<evidence type="ECO:0000256" key="3">
    <source>
        <dbReference type="ARBA" id="ARBA00022692"/>
    </source>
</evidence>
<evidence type="ECO:0000256" key="1">
    <source>
        <dbReference type="ARBA" id="ARBA00004141"/>
    </source>
</evidence>
<dbReference type="PANTHER" id="PTHR11351">
    <property type="entry name" value="ACYL-COA DESATURASE"/>
    <property type="match status" value="1"/>
</dbReference>
<evidence type="ECO:0000256" key="6">
    <source>
        <dbReference type="ARBA" id="ARBA00023002"/>
    </source>
</evidence>
<keyword evidence="8" id="KW-0443">Lipid metabolism</keyword>
<feature type="domain" description="Fatty acid desaturase" evidence="12">
    <location>
        <begin position="52"/>
        <end position="263"/>
    </location>
</feature>
<keyword evidence="2" id="KW-0444">Lipid biosynthesis</keyword>
<sequence length="287" mass="33851">MSQKKRQTIERDELHRVRWDNINWPIFLGLAGLHVGCLLAPFYFTWGAFSVAVFLWWLTGGIGICLGFHRLLTHRGFQTFKPLEYAITVLGTMSLQGSPIHWVGTHRMHHRDSDREGDPHSPKHGFDWSHMLWCVTSDPFGREPRDLAKEMQRDPVHRWLDRYYWAPLVGLAAVLYAIGGMPWLVWGIFVRTVFSYHATWFVNSAGHTWGYRTFDTREFSTNNWWVALLAFGEGWHNNHHAFSRSARHGLRWWEIDMTWYTIRLMEKLHLVWDVHVADPWGEERKSA</sequence>
<accession>A0A381SSS7</accession>
<keyword evidence="5 11" id="KW-1133">Transmembrane helix</keyword>
<keyword evidence="9 11" id="KW-0472">Membrane</keyword>
<evidence type="ECO:0000313" key="13">
    <source>
        <dbReference type="EMBL" id="SVA05427.1"/>
    </source>
</evidence>
<keyword evidence="7" id="KW-0408">Iron</keyword>
<evidence type="ECO:0000256" key="10">
    <source>
        <dbReference type="ARBA" id="ARBA00023160"/>
    </source>
</evidence>
<dbReference type="GO" id="GO:0016717">
    <property type="term" value="F:oxidoreductase activity, acting on paired donors, with oxidation of a pair of donors resulting in the reduction of molecular oxygen to two molecules of water"/>
    <property type="evidence" value="ECO:0007669"/>
    <property type="project" value="InterPro"/>
</dbReference>
<dbReference type="AlphaFoldDB" id="A0A381SSS7"/>
<proteinExistence type="predicted"/>
<dbReference type="EMBL" id="UINC01003338">
    <property type="protein sequence ID" value="SVA05427.1"/>
    <property type="molecule type" value="Genomic_DNA"/>
</dbReference>
<evidence type="ECO:0000256" key="5">
    <source>
        <dbReference type="ARBA" id="ARBA00022989"/>
    </source>
</evidence>
<protein>
    <recommendedName>
        <fullName evidence="12">Fatty acid desaturase domain-containing protein</fullName>
    </recommendedName>
</protein>
<dbReference type="GO" id="GO:0006633">
    <property type="term" value="P:fatty acid biosynthetic process"/>
    <property type="evidence" value="ECO:0007669"/>
    <property type="project" value="UniProtKB-KW"/>
</dbReference>
<organism evidence="13">
    <name type="scientific">marine metagenome</name>
    <dbReference type="NCBI Taxonomy" id="408172"/>
    <lineage>
        <taxon>unclassified sequences</taxon>
        <taxon>metagenomes</taxon>
        <taxon>ecological metagenomes</taxon>
    </lineage>
</organism>
<reference evidence="13" key="1">
    <citation type="submission" date="2018-05" db="EMBL/GenBank/DDBJ databases">
        <authorList>
            <person name="Lanie J.A."/>
            <person name="Ng W.-L."/>
            <person name="Kazmierczak K.M."/>
            <person name="Andrzejewski T.M."/>
            <person name="Davidsen T.M."/>
            <person name="Wayne K.J."/>
            <person name="Tettelin H."/>
            <person name="Glass J.I."/>
            <person name="Rusch D."/>
            <person name="Podicherti R."/>
            <person name="Tsui H.-C.T."/>
            <person name="Winkler M.E."/>
        </authorList>
    </citation>
    <scope>NUCLEOTIDE SEQUENCE</scope>
</reference>
<keyword evidence="6" id="KW-0560">Oxidoreductase</keyword>
<dbReference type="PRINTS" id="PR00075">
    <property type="entry name" value="FACDDSATRASE"/>
</dbReference>
<evidence type="ECO:0000256" key="11">
    <source>
        <dbReference type="SAM" id="Phobius"/>
    </source>
</evidence>
<evidence type="ECO:0000256" key="8">
    <source>
        <dbReference type="ARBA" id="ARBA00023098"/>
    </source>
</evidence>
<name>A0A381SSS7_9ZZZZ</name>
<dbReference type="InterPro" id="IPR005804">
    <property type="entry name" value="FA_desaturase_dom"/>
</dbReference>
<evidence type="ECO:0000256" key="2">
    <source>
        <dbReference type="ARBA" id="ARBA00022516"/>
    </source>
</evidence>
<keyword evidence="3 11" id="KW-0812">Transmembrane</keyword>
<evidence type="ECO:0000256" key="7">
    <source>
        <dbReference type="ARBA" id="ARBA00023004"/>
    </source>
</evidence>
<dbReference type="InterPro" id="IPR015876">
    <property type="entry name" value="Acyl-CoA_DS"/>
</dbReference>
<evidence type="ECO:0000256" key="9">
    <source>
        <dbReference type="ARBA" id="ARBA00023136"/>
    </source>
</evidence>
<dbReference type="CDD" id="cd03505">
    <property type="entry name" value="Delta9-FADS-like"/>
    <property type="match status" value="1"/>
</dbReference>
<evidence type="ECO:0000259" key="12">
    <source>
        <dbReference type="Pfam" id="PF00487"/>
    </source>
</evidence>
<comment type="subcellular location">
    <subcellularLocation>
        <location evidence="1">Membrane</location>
        <topology evidence="1">Multi-pass membrane protein</topology>
    </subcellularLocation>
</comment>
<gene>
    <name evidence="13" type="ORF">METZ01_LOCUS58281</name>
</gene>
<feature type="transmembrane region" description="Helical" evidence="11">
    <location>
        <begin position="49"/>
        <end position="72"/>
    </location>
</feature>
<dbReference type="GO" id="GO:0016020">
    <property type="term" value="C:membrane"/>
    <property type="evidence" value="ECO:0007669"/>
    <property type="project" value="UniProtKB-SubCell"/>
</dbReference>
<keyword evidence="4" id="KW-0276">Fatty acid metabolism</keyword>
<dbReference type="Pfam" id="PF00487">
    <property type="entry name" value="FA_desaturase"/>
    <property type="match status" value="1"/>
</dbReference>
<keyword evidence="10" id="KW-0275">Fatty acid biosynthesis</keyword>
<evidence type="ECO:0000256" key="4">
    <source>
        <dbReference type="ARBA" id="ARBA00022832"/>
    </source>
</evidence>
<dbReference type="PANTHER" id="PTHR11351:SF31">
    <property type="entry name" value="DESATURASE 1, ISOFORM A-RELATED"/>
    <property type="match status" value="1"/>
</dbReference>